<dbReference type="HAMAP" id="MF_00834">
    <property type="entry name" value="BioA"/>
    <property type="match status" value="1"/>
</dbReference>
<dbReference type="GO" id="GO:0005737">
    <property type="term" value="C:cytoplasm"/>
    <property type="evidence" value="ECO:0007669"/>
    <property type="project" value="UniProtKB-SubCell"/>
</dbReference>
<comment type="caution">
    <text evidence="9">Lacks conserved residue(s) required for the propagation of feature annotation.</text>
</comment>
<comment type="function">
    <text evidence="9">Catalyzes the transfer of the alpha-amino group from S-adenosyl-L-methionine (SAM) to 7-keto-8-aminopelargonic acid (KAPA) to form 7,8-diaminopelargonic acid (DAPA). It is the only aminotransferase known to utilize SAM as an amino donor.</text>
</comment>
<evidence type="ECO:0000256" key="3">
    <source>
        <dbReference type="ARBA" id="ARBA00022576"/>
    </source>
</evidence>
<evidence type="ECO:0000256" key="2">
    <source>
        <dbReference type="ARBA" id="ARBA00005063"/>
    </source>
</evidence>
<dbReference type="RefSeq" id="WP_113958552.1">
    <property type="nucleotide sequence ID" value="NZ_QNRR01000003.1"/>
</dbReference>
<dbReference type="InterPro" id="IPR005815">
    <property type="entry name" value="BioA"/>
</dbReference>
<feature type="binding site" evidence="9">
    <location>
        <begin position="117"/>
        <end position="118"/>
    </location>
    <ligand>
        <name>pyridoxal 5'-phosphate</name>
        <dbReference type="ChEBI" id="CHEBI:597326"/>
    </ligand>
</feature>
<dbReference type="Proteomes" id="UP000253426">
    <property type="component" value="Unassembled WGS sequence"/>
</dbReference>
<dbReference type="NCBIfam" id="TIGR00508">
    <property type="entry name" value="bioA"/>
    <property type="match status" value="1"/>
</dbReference>
<keyword evidence="5 9" id="KW-0949">S-adenosyl-L-methionine</keyword>
<organism evidence="10 11">
    <name type="scientific">Roseimicrobium gellanilyticum</name>
    <dbReference type="NCBI Taxonomy" id="748857"/>
    <lineage>
        <taxon>Bacteria</taxon>
        <taxon>Pseudomonadati</taxon>
        <taxon>Verrucomicrobiota</taxon>
        <taxon>Verrucomicrobiia</taxon>
        <taxon>Verrucomicrobiales</taxon>
        <taxon>Verrucomicrobiaceae</taxon>
        <taxon>Roseimicrobium</taxon>
    </lineage>
</organism>
<dbReference type="GO" id="GO:0004015">
    <property type="term" value="F:adenosylmethionine-8-amino-7-oxononanoate transaminase activity"/>
    <property type="evidence" value="ECO:0007669"/>
    <property type="project" value="UniProtKB-UniRule"/>
</dbReference>
<keyword evidence="11" id="KW-1185">Reference proteome</keyword>
<feature type="binding site" evidence="9">
    <location>
        <position position="235"/>
    </location>
    <ligand>
        <name>pyridoxal 5'-phosphate</name>
        <dbReference type="ChEBI" id="CHEBI:597326"/>
    </ligand>
</feature>
<dbReference type="InterPro" id="IPR049704">
    <property type="entry name" value="Aminotrans_3_PPA_site"/>
</dbReference>
<dbReference type="UniPathway" id="UPA00078">
    <property type="reaction ID" value="UER00160"/>
</dbReference>
<comment type="subcellular location">
    <subcellularLocation>
        <location evidence="9">Cytoplasm</location>
    </subcellularLocation>
</comment>
<feature type="binding site" evidence="9">
    <location>
        <position position="150"/>
    </location>
    <ligand>
        <name>substrate</name>
    </ligand>
</feature>
<dbReference type="Gene3D" id="3.40.640.10">
    <property type="entry name" value="Type I PLP-dependent aspartate aminotransferase-like (Major domain)"/>
    <property type="match status" value="1"/>
</dbReference>
<accession>A0A366HRM8</accession>
<evidence type="ECO:0000256" key="5">
    <source>
        <dbReference type="ARBA" id="ARBA00022691"/>
    </source>
</evidence>
<gene>
    <name evidence="9" type="primary">bioA</name>
    <name evidence="10" type="ORF">DES53_103428</name>
</gene>
<dbReference type="OrthoDB" id="9807885at2"/>
<evidence type="ECO:0000256" key="8">
    <source>
        <dbReference type="ARBA" id="ARBA00048449"/>
    </source>
</evidence>
<evidence type="ECO:0000256" key="1">
    <source>
        <dbReference type="ARBA" id="ARBA00001933"/>
    </source>
</evidence>
<evidence type="ECO:0000256" key="9">
    <source>
        <dbReference type="HAMAP-Rule" id="MF_00834"/>
    </source>
</evidence>
<comment type="catalytic activity">
    <reaction evidence="8 9">
        <text>(8S)-8-amino-7-oxononanoate + S-adenosyl-L-methionine = S-adenosyl-4-methylsulfanyl-2-oxobutanoate + (7R,8S)-7,8-diammoniononanoate</text>
        <dbReference type="Rhea" id="RHEA:16861"/>
        <dbReference type="ChEBI" id="CHEBI:16490"/>
        <dbReference type="ChEBI" id="CHEBI:59789"/>
        <dbReference type="ChEBI" id="CHEBI:149468"/>
        <dbReference type="ChEBI" id="CHEBI:149469"/>
        <dbReference type="EC" id="2.6.1.62"/>
    </reaction>
</comment>
<dbReference type="EC" id="2.6.1.62" evidence="9"/>
<name>A0A366HRM8_9BACT</name>
<keyword evidence="4 9" id="KW-0808">Transferase</keyword>
<feature type="binding site" evidence="9">
    <location>
        <begin position="300"/>
        <end position="301"/>
    </location>
    <ligand>
        <name>pyridoxal 5'-phosphate</name>
        <dbReference type="ChEBI" id="CHEBI:597326"/>
    </ligand>
</feature>
<dbReference type="InterPro" id="IPR015422">
    <property type="entry name" value="PyrdxlP-dep_Trfase_small"/>
</dbReference>
<evidence type="ECO:0000313" key="10">
    <source>
        <dbReference type="EMBL" id="RBP45429.1"/>
    </source>
</evidence>
<reference evidence="10 11" key="1">
    <citation type="submission" date="2018-06" db="EMBL/GenBank/DDBJ databases">
        <title>Genomic Encyclopedia of Type Strains, Phase IV (KMG-IV): sequencing the most valuable type-strain genomes for metagenomic binning, comparative biology and taxonomic classification.</title>
        <authorList>
            <person name="Goeker M."/>
        </authorList>
    </citation>
    <scope>NUCLEOTIDE SEQUENCE [LARGE SCALE GENOMIC DNA]</scope>
    <source>
        <strain evidence="10 11">DSM 25532</strain>
    </source>
</reference>
<evidence type="ECO:0000256" key="4">
    <source>
        <dbReference type="ARBA" id="ARBA00022679"/>
    </source>
</evidence>
<dbReference type="InterPro" id="IPR015424">
    <property type="entry name" value="PyrdxlP-dep_Trfase"/>
</dbReference>
<dbReference type="SUPFAM" id="SSF53383">
    <property type="entry name" value="PLP-dependent transferases"/>
    <property type="match status" value="1"/>
</dbReference>
<dbReference type="Pfam" id="PF00202">
    <property type="entry name" value="Aminotran_3"/>
    <property type="match status" value="1"/>
</dbReference>
<feature type="binding site" evidence="9">
    <location>
        <position position="264"/>
    </location>
    <ligand>
        <name>substrate</name>
    </ligand>
</feature>
<keyword evidence="3 9" id="KW-0032">Aminotransferase</keyword>
<evidence type="ECO:0000256" key="6">
    <source>
        <dbReference type="ARBA" id="ARBA00022756"/>
    </source>
</evidence>
<feature type="binding site" evidence="9">
    <location>
        <position position="394"/>
    </location>
    <ligand>
        <name>substrate</name>
    </ligand>
</feature>
<feature type="binding site" evidence="9">
    <location>
        <position position="299"/>
    </location>
    <ligand>
        <name>substrate</name>
    </ligand>
</feature>
<dbReference type="GO" id="GO:0030170">
    <property type="term" value="F:pyridoxal phosphate binding"/>
    <property type="evidence" value="ECO:0007669"/>
    <property type="project" value="UniProtKB-UniRule"/>
</dbReference>
<dbReference type="AlphaFoldDB" id="A0A366HRM8"/>
<dbReference type="InterPro" id="IPR015421">
    <property type="entry name" value="PyrdxlP-dep_Trfase_major"/>
</dbReference>
<keyword evidence="9" id="KW-0963">Cytoplasm</keyword>
<comment type="pathway">
    <text evidence="2 9">Cofactor biosynthesis; biotin biosynthesis; 7,8-diaminononanoate from 8-amino-7-oxononanoate (SAM route): step 1/1.</text>
</comment>
<dbReference type="PROSITE" id="PS00600">
    <property type="entry name" value="AA_TRANSFER_CLASS_3"/>
    <property type="match status" value="1"/>
</dbReference>
<dbReference type="PANTHER" id="PTHR42684:SF17">
    <property type="entry name" value="ADENOSYLMETHIONINE-8-AMINO-7-OXONONANOATE AMINOTRANSFERASE"/>
    <property type="match status" value="1"/>
</dbReference>
<dbReference type="GO" id="GO:0009102">
    <property type="term" value="P:biotin biosynthetic process"/>
    <property type="evidence" value="ECO:0007669"/>
    <property type="project" value="UniProtKB-UniRule"/>
</dbReference>
<evidence type="ECO:0000313" key="11">
    <source>
        <dbReference type="Proteomes" id="UP000253426"/>
    </source>
</evidence>
<protein>
    <recommendedName>
        <fullName evidence="9">Adenosylmethionine-8-amino-7-oxononanoate aminotransferase</fullName>
        <ecNumber evidence="9">2.6.1.62</ecNumber>
    </recommendedName>
    <alternativeName>
        <fullName evidence="9">7,8-diamino-pelargonic acid aminotransferase</fullName>
        <shortName evidence="9">DAPA AT</shortName>
        <shortName evidence="9">DAPA aminotransferase</shortName>
    </alternativeName>
    <alternativeName>
        <fullName evidence="9">7,8-diaminononanoate synthase</fullName>
        <shortName evidence="9">DANS</shortName>
    </alternativeName>
    <alternativeName>
        <fullName evidence="9">Diaminopelargonic acid synthase</fullName>
    </alternativeName>
</protein>
<evidence type="ECO:0000256" key="7">
    <source>
        <dbReference type="ARBA" id="ARBA00022898"/>
    </source>
</evidence>
<proteinExistence type="inferred from homology"/>
<dbReference type="InterPro" id="IPR005814">
    <property type="entry name" value="Aminotrans_3"/>
</dbReference>
<comment type="subunit">
    <text evidence="9">Homodimer.</text>
</comment>
<feature type="modified residue" description="N6-(pyridoxal phosphate)lysine" evidence="9">
    <location>
        <position position="264"/>
    </location>
</feature>
<comment type="cofactor">
    <cofactor evidence="1 9">
        <name>pyridoxal 5'-phosphate</name>
        <dbReference type="ChEBI" id="CHEBI:597326"/>
    </cofactor>
</comment>
<comment type="caution">
    <text evidence="10">The sequence shown here is derived from an EMBL/GenBank/DDBJ whole genome shotgun (WGS) entry which is preliminary data.</text>
</comment>
<sequence>MPPDFVALDKAHVWHPFTPMQDWCAPDHEPIMLVDGEGCWLTDQHGNRYLDGNSSIWTNIHGHRHPRIHAAIKAQLDHVAHTSFLGFANPPAAQLAGELTALIPGGRLNKVFYTDNGSTAIESAVRMSLQYWEQNGSPQRTRIISFDAAYHGDTLGAASLGGIPLFKGSGNQFGYAVQRISSAEQLESLDDVTSIAAVIIEPLIQGAAGMRVWPQGMLKQIETWCRAHDVFLILDEVMTGFGRTGKMFACEHEDVVPDFLCLAKGLTGGYLPLAATLTTQRVFDGFLGDASEGRTFFYGHSYAGSQLGCAAALASLAVFREERLLEQLPAKVTSFTSVLDTLRAHPHVIDIRQCGLIAGIEIGKSKDPREEYPAADRMGVKACLAARRHALLTRPVVNTLVLMPPLCATEGEMQRMAEALRASIDEVCGSD</sequence>
<dbReference type="Gene3D" id="3.90.1150.10">
    <property type="entry name" value="Aspartate Aminotransferase, domain 1"/>
    <property type="match status" value="1"/>
</dbReference>
<dbReference type="EMBL" id="QNRR01000003">
    <property type="protein sequence ID" value="RBP45429.1"/>
    <property type="molecule type" value="Genomic_DNA"/>
</dbReference>
<comment type="similarity">
    <text evidence="9">Belongs to the class-III pyridoxal-phosphate-dependent aminotransferase family. BioA subfamily.</text>
</comment>
<feature type="site" description="Participates in the substrate recognition with KAPA and in a stacking interaction with the adenine ring of SAM" evidence="9">
    <location>
        <position position="17"/>
    </location>
</feature>
<dbReference type="PANTHER" id="PTHR42684">
    <property type="entry name" value="ADENOSYLMETHIONINE-8-AMINO-7-OXONONANOATE AMINOTRANSFERASE"/>
    <property type="match status" value="1"/>
</dbReference>
<dbReference type="CDD" id="cd00610">
    <property type="entry name" value="OAT_like"/>
    <property type="match status" value="1"/>
</dbReference>
<keyword evidence="7 9" id="KW-0663">Pyridoxal phosphate</keyword>
<keyword evidence="6 9" id="KW-0093">Biotin biosynthesis</keyword>